<keyword evidence="8" id="KW-0406">Ion transport</keyword>
<evidence type="ECO:0000256" key="7">
    <source>
        <dbReference type="ARBA" id="ARBA00023004"/>
    </source>
</evidence>
<protein>
    <submittedName>
        <fullName evidence="13">TonB-dependent receptor</fullName>
    </submittedName>
</protein>
<sequence length="749" mass="84700">MLKNMKKLLLCILVGSLFLGEMNAQEVATMDGQVPDSLLKTFTMEEITVTGARGSMLQQVSEDDVRMLNPSQLSIYKVINMLPSLHQQSVDPYGLADISNYHESFRFRGVEATSGGVPATTANVEELPITGRPGGGASIYDLENFENLTIYTGGIPANKGHGLANVGGKIDMQVQRPGDGLDLQLKQDMGSSDWYRKSYVRVSSGDLPLGVGSFLSYSNTFMDKWKGDGSSTRNNAMFGLTKDFKDKLKVEAFALYNKSKIHTYRSLSYDQISNLSENYELDFSNDPNDLYYYDYNRNEFEDWQFFANIEFKPTASSTLSLKPYYWSDEGYYMETVTLSTGANMVRRWDIEHDVKGVLAQYKYSLFGADFDAGYLYHTQERPGPPTSWKLYAVQNGELVFKKWAVLSNKSNHEMHSPYLATKYRWGNVLVEGGLKYIYYKLPQLITYKTMGIGDVSYEDALATNPEIEDSASTSGSKIEKGLFPNLSLSYLLKSNLTAHVSYGKNYVYHVDIYPYFNSQKSKFYSKGITFQQIWDKKEMEVSHNFELGLRYIAQNWRIDPVIYFSIHKNKQAIFYDEELDATYPQNAADANGYGFEVEAEATPTSAIKCYASFSFNRFYFSENIYNSSGDLIDVEGNQVPDAPKFLLKGFVSYTISKFSFSPILRYTSERYGDIAHEEKIDGAATVDLDITYRDQIFGLKNLGVSLTFMNIFDKEYVSLINTSDYKTLGSSSYQVGAPFTVVASISLDY</sequence>
<dbReference type="GO" id="GO:0009279">
    <property type="term" value="C:cell outer membrane"/>
    <property type="evidence" value="ECO:0007669"/>
    <property type="project" value="UniProtKB-SubCell"/>
</dbReference>
<dbReference type="eggNOG" id="COG4772">
    <property type="taxonomic scope" value="Bacteria"/>
</dbReference>
<keyword evidence="5 11" id="KW-0812">Transmembrane</keyword>
<keyword evidence="9 11" id="KW-0472">Membrane</keyword>
<dbReference type="InterPro" id="IPR039426">
    <property type="entry name" value="TonB-dep_rcpt-like"/>
</dbReference>
<evidence type="ECO:0000256" key="1">
    <source>
        <dbReference type="ARBA" id="ARBA00004571"/>
    </source>
</evidence>
<dbReference type="EMBL" id="CP001100">
    <property type="protein sequence ID" value="ACF13943.1"/>
    <property type="molecule type" value="Genomic_DNA"/>
</dbReference>
<evidence type="ECO:0000256" key="5">
    <source>
        <dbReference type="ARBA" id="ARBA00022692"/>
    </source>
</evidence>
<dbReference type="AlphaFoldDB" id="B3QRZ8"/>
<name>B3QRZ8_CHLT3</name>
<dbReference type="PANTHER" id="PTHR32552">
    <property type="entry name" value="FERRICHROME IRON RECEPTOR-RELATED"/>
    <property type="match status" value="1"/>
</dbReference>
<evidence type="ECO:0000256" key="2">
    <source>
        <dbReference type="ARBA" id="ARBA00022448"/>
    </source>
</evidence>
<evidence type="ECO:0000256" key="11">
    <source>
        <dbReference type="PROSITE-ProRule" id="PRU01360"/>
    </source>
</evidence>
<feature type="chain" id="PRO_5002795680" evidence="12">
    <location>
        <begin position="25"/>
        <end position="749"/>
    </location>
</feature>
<dbReference type="HOGENOM" id="CLU_021461_0_0_10"/>
<keyword evidence="10 11" id="KW-0998">Cell outer membrane</keyword>
<keyword evidence="7" id="KW-0408">Iron</keyword>
<proteinExistence type="inferred from homology"/>
<evidence type="ECO:0000256" key="4">
    <source>
        <dbReference type="ARBA" id="ARBA00022496"/>
    </source>
</evidence>
<keyword evidence="13" id="KW-0675">Receptor</keyword>
<evidence type="ECO:0000256" key="8">
    <source>
        <dbReference type="ARBA" id="ARBA00023065"/>
    </source>
</evidence>
<keyword evidence="14" id="KW-1185">Reference proteome</keyword>
<keyword evidence="2 11" id="KW-0813">Transport</keyword>
<evidence type="ECO:0000256" key="6">
    <source>
        <dbReference type="ARBA" id="ARBA00022729"/>
    </source>
</evidence>
<dbReference type="InterPro" id="IPR036942">
    <property type="entry name" value="Beta-barrel_TonB_sf"/>
</dbReference>
<feature type="signal peptide" evidence="12">
    <location>
        <begin position="1"/>
        <end position="24"/>
    </location>
</feature>
<evidence type="ECO:0000256" key="9">
    <source>
        <dbReference type="ARBA" id="ARBA00023136"/>
    </source>
</evidence>
<evidence type="ECO:0000313" key="13">
    <source>
        <dbReference type="EMBL" id="ACF13943.1"/>
    </source>
</evidence>
<keyword evidence="4" id="KW-0410">Iron transport</keyword>
<dbReference type="PANTHER" id="PTHR32552:SF68">
    <property type="entry name" value="FERRICHROME OUTER MEMBRANE TRANSPORTER_PHAGE RECEPTOR"/>
    <property type="match status" value="1"/>
</dbReference>
<gene>
    <name evidence="13" type="ordered locus">Ctha_1484</name>
</gene>
<evidence type="ECO:0000313" key="14">
    <source>
        <dbReference type="Proteomes" id="UP000001208"/>
    </source>
</evidence>
<evidence type="ECO:0000256" key="3">
    <source>
        <dbReference type="ARBA" id="ARBA00022452"/>
    </source>
</evidence>
<comment type="subcellular location">
    <subcellularLocation>
        <location evidence="1 11">Cell outer membrane</location>
        <topology evidence="1 11">Multi-pass membrane protein</topology>
    </subcellularLocation>
</comment>
<dbReference type="Gene3D" id="2.40.170.20">
    <property type="entry name" value="TonB-dependent receptor, beta-barrel domain"/>
    <property type="match status" value="1"/>
</dbReference>
<dbReference type="STRING" id="517418.Ctha_1484"/>
<dbReference type="SUPFAM" id="SSF56935">
    <property type="entry name" value="Porins"/>
    <property type="match status" value="1"/>
</dbReference>
<dbReference type="GO" id="GO:0015344">
    <property type="term" value="F:siderophore uptake transmembrane transporter activity"/>
    <property type="evidence" value="ECO:0007669"/>
    <property type="project" value="TreeGrafter"/>
</dbReference>
<comment type="similarity">
    <text evidence="11">Belongs to the TonB-dependent receptor family.</text>
</comment>
<dbReference type="PROSITE" id="PS52016">
    <property type="entry name" value="TONB_DEPENDENT_REC_3"/>
    <property type="match status" value="1"/>
</dbReference>
<evidence type="ECO:0000256" key="12">
    <source>
        <dbReference type="SAM" id="SignalP"/>
    </source>
</evidence>
<dbReference type="Proteomes" id="UP000001208">
    <property type="component" value="Chromosome"/>
</dbReference>
<keyword evidence="6 12" id="KW-0732">Signal</keyword>
<evidence type="ECO:0000256" key="10">
    <source>
        <dbReference type="ARBA" id="ARBA00023237"/>
    </source>
</evidence>
<organism evidence="13 14">
    <name type="scientific">Chloroherpeton thalassium (strain ATCC 35110 / GB-78)</name>
    <dbReference type="NCBI Taxonomy" id="517418"/>
    <lineage>
        <taxon>Bacteria</taxon>
        <taxon>Pseudomonadati</taxon>
        <taxon>Chlorobiota</taxon>
        <taxon>Chlorobiia</taxon>
        <taxon>Chlorobiales</taxon>
        <taxon>Chloroherpetonaceae</taxon>
        <taxon>Chloroherpeton</taxon>
    </lineage>
</organism>
<keyword evidence="3 11" id="KW-1134">Transmembrane beta strand</keyword>
<accession>B3QRZ8</accession>
<reference evidence="13 14" key="1">
    <citation type="submission" date="2008-06" db="EMBL/GenBank/DDBJ databases">
        <title>Complete sequence of Chloroherpeton thalassium ATCC 35110.</title>
        <authorList>
            <consortium name="US DOE Joint Genome Institute"/>
            <person name="Lucas S."/>
            <person name="Copeland A."/>
            <person name="Lapidus A."/>
            <person name="Glavina del Rio T."/>
            <person name="Dalin E."/>
            <person name="Tice H."/>
            <person name="Bruce D."/>
            <person name="Goodwin L."/>
            <person name="Pitluck S."/>
            <person name="Schmutz J."/>
            <person name="Larimer F."/>
            <person name="Land M."/>
            <person name="Hauser L."/>
            <person name="Kyrpides N."/>
            <person name="Mikhailova N."/>
            <person name="Liu Z."/>
            <person name="Li T."/>
            <person name="Zhao F."/>
            <person name="Overmann J."/>
            <person name="Bryant D.A."/>
            <person name="Richardson P."/>
        </authorList>
    </citation>
    <scope>NUCLEOTIDE SEQUENCE [LARGE SCALE GENOMIC DNA]</scope>
    <source>
        <strain evidence="14">ATCC 35110 / GB-78</strain>
    </source>
</reference>
<dbReference type="KEGG" id="cts:Ctha_1484"/>